<dbReference type="EMBL" id="CP051205">
    <property type="protein sequence ID" value="QJB31327.1"/>
    <property type="molecule type" value="Genomic_DNA"/>
</dbReference>
<sequence length="544" mass="61569">MTYHKLTAFGSAICRKLTPFAAAGLMMMSVASCEKQLEEDPYSYYASNTFFKNVNQATMATMGVYDVLGEQSTYGFYLSLAYAIDTDIAQVQGNVLNDEKRILAHYGVSPTHPWLRETWRMLYIGIDRANLVIQRIPEMELYKNGTEDQKKTLARLLGEAQFLRALYYFDLVRLWGDVPLKTTPTQSPTEQLQLPRTDREKVYDQIITDLKAAAATVPWNSAKGQDERVSKGAVKGILARVYLYRGGYSLRQDGTMKRPDNYRQYYDSALTQTKAVIASGEHSLNTSYEQVFRNYCSLKLDPKESMFEAALFNPLGQASNSGVIGTWNSPLCDAASPYGRANSFYVTHPLFQKTFEKDDLRRDVAVATFQIDKNGNTVPLTGTADAKWAPGKWRRNWQGTSPKDPNNTDINWVLLRYADVLLMQAEAENEVNGPTQVAYSAVNEVRHRAGLPDLTPGLAQAAFFNALVDERAHELCFEGFRKWDLIRWNMLGAKIRATQTALKAYRANFPYVAGDNFQDGKHELFPIPQRERDENPTLTQNPKY</sequence>
<dbReference type="InterPro" id="IPR012944">
    <property type="entry name" value="SusD_RagB_dom"/>
</dbReference>
<feature type="domain" description="RagB/SusD" evidence="7">
    <location>
        <begin position="380"/>
        <end position="544"/>
    </location>
</feature>
<dbReference type="InterPro" id="IPR011990">
    <property type="entry name" value="TPR-like_helical_dom_sf"/>
</dbReference>
<keyword evidence="4" id="KW-0472">Membrane</keyword>
<gene>
    <name evidence="9" type="ORF">HF329_08425</name>
</gene>
<evidence type="ECO:0000256" key="3">
    <source>
        <dbReference type="ARBA" id="ARBA00022729"/>
    </source>
</evidence>
<evidence type="ECO:0000313" key="9">
    <source>
        <dbReference type="EMBL" id="QJB31327.1"/>
    </source>
</evidence>
<evidence type="ECO:0000259" key="8">
    <source>
        <dbReference type="Pfam" id="PF14322"/>
    </source>
</evidence>
<keyword evidence="5" id="KW-0998">Cell outer membrane</keyword>
<evidence type="ECO:0000259" key="7">
    <source>
        <dbReference type="Pfam" id="PF07980"/>
    </source>
</evidence>
<dbReference type="Pfam" id="PF07980">
    <property type="entry name" value="SusD_RagB"/>
    <property type="match status" value="1"/>
</dbReference>
<dbReference type="CDD" id="cd08977">
    <property type="entry name" value="SusD"/>
    <property type="match status" value="1"/>
</dbReference>
<evidence type="ECO:0000313" key="10">
    <source>
        <dbReference type="Proteomes" id="UP000502421"/>
    </source>
</evidence>
<feature type="region of interest" description="Disordered" evidence="6">
    <location>
        <begin position="525"/>
        <end position="544"/>
    </location>
</feature>
<dbReference type="SUPFAM" id="SSF48452">
    <property type="entry name" value="TPR-like"/>
    <property type="match status" value="1"/>
</dbReference>
<protein>
    <submittedName>
        <fullName evidence="9">RagB/SusD family nutrient uptake outer membrane protein</fullName>
    </submittedName>
</protein>
<reference evidence="10" key="1">
    <citation type="submission" date="2020-04" db="EMBL/GenBank/DDBJ databases">
        <authorList>
            <person name="Kittiwongwattana C."/>
        </authorList>
    </citation>
    <scope>NUCLEOTIDE SEQUENCE [LARGE SCALE GENOMIC DNA]</scope>
    <source>
        <strain evidence="10">1310</strain>
    </source>
</reference>
<dbReference type="PROSITE" id="PS51257">
    <property type="entry name" value="PROKAR_LIPOPROTEIN"/>
    <property type="match status" value="1"/>
</dbReference>
<evidence type="ECO:0000256" key="1">
    <source>
        <dbReference type="ARBA" id="ARBA00004442"/>
    </source>
</evidence>
<proteinExistence type="inferred from homology"/>
<dbReference type="GO" id="GO:0009279">
    <property type="term" value="C:cell outer membrane"/>
    <property type="evidence" value="ECO:0007669"/>
    <property type="project" value="UniProtKB-SubCell"/>
</dbReference>
<dbReference type="InterPro" id="IPR033985">
    <property type="entry name" value="SusD-like_N"/>
</dbReference>
<evidence type="ECO:0000256" key="6">
    <source>
        <dbReference type="SAM" id="MobiDB-lite"/>
    </source>
</evidence>
<organism evidence="9 10">
    <name type="scientific">Chitinophaga oryzae</name>
    <dbReference type="NCBI Taxonomy" id="2725414"/>
    <lineage>
        <taxon>Bacteria</taxon>
        <taxon>Pseudomonadati</taxon>
        <taxon>Bacteroidota</taxon>
        <taxon>Chitinophagia</taxon>
        <taxon>Chitinophagales</taxon>
        <taxon>Chitinophagaceae</taxon>
        <taxon>Chitinophaga</taxon>
    </lineage>
</organism>
<evidence type="ECO:0000256" key="5">
    <source>
        <dbReference type="ARBA" id="ARBA00023237"/>
    </source>
</evidence>
<accession>A0AAE6ZE79</accession>
<dbReference type="Pfam" id="PF14322">
    <property type="entry name" value="SusD-like_3"/>
    <property type="match status" value="1"/>
</dbReference>
<name>A0AAE6ZE79_9BACT</name>
<comment type="similarity">
    <text evidence="2">Belongs to the SusD family.</text>
</comment>
<feature type="domain" description="SusD-like N-terminal" evidence="8">
    <location>
        <begin position="116"/>
        <end position="243"/>
    </location>
</feature>
<dbReference type="AlphaFoldDB" id="A0AAE6ZE79"/>
<dbReference type="RefSeq" id="WP_168803588.1">
    <property type="nucleotide sequence ID" value="NZ_CP051205.1"/>
</dbReference>
<dbReference type="Gene3D" id="1.25.40.390">
    <property type="match status" value="1"/>
</dbReference>
<evidence type="ECO:0000256" key="2">
    <source>
        <dbReference type="ARBA" id="ARBA00006275"/>
    </source>
</evidence>
<keyword evidence="3" id="KW-0732">Signal</keyword>
<dbReference type="Proteomes" id="UP000502421">
    <property type="component" value="Chromosome"/>
</dbReference>
<evidence type="ECO:0000256" key="4">
    <source>
        <dbReference type="ARBA" id="ARBA00023136"/>
    </source>
</evidence>
<comment type="subcellular location">
    <subcellularLocation>
        <location evidence="1">Cell outer membrane</location>
    </subcellularLocation>
</comment>
<feature type="compositionally biased region" description="Basic and acidic residues" evidence="6">
    <location>
        <begin position="525"/>
        <end position="535"/>
    </location>
</feature>
<dbReference type="KEGG" id="coy:HF329_08425"/>